<accession>A0A1Y5PPF4</accession>
<name>A0A1Y5PPF4_9SPHN</name>
<evidence type="ECO:0000313" key="1">
    <source>
        <dbReference type="EMBL" id="SBV31908.1"/>
    </source>
</evidence>
<organism evidence="1">
    <name type="scientific">uncultured Sphingopyxis sp</name>
    <dbReference type="NCBI Taxonomy" id="310581"/>
    <lineage>
        <taxon>Bacteria</taxon>
        <taxon>Pseudomonadati</taxon>
        <taxon>Pseudomonadota</taxon>
        <taxon>Alphaproteobacteria</taxon>
        <taxon>Sphingomonadales</taxon>
        <taxon>Sphingomonadaceae</taxon>
        <taxon>Sphingopyxis</taxon>
        <taxon>environmental samples</taxon>
    </lineage>
</organism>
<gene>
    <name evidence="1" type="ORF">SPPYR_0788</name>
</gene>
<proteinExistence type="predicted"/>
<dbReference type="AlphaFoldDB" id="A0A1Y5PPF4"/>
<dbReference type="KEGG" id="sphu:SPPYR_0788"/>
<dbReference type="RefSeq" id="WP_295323902.1">
    <property type="nucleotide sequence ID" value="NZ_LT598653.1"/>
</dbReference>
<dbReference type="EMBL" id="LT598653">
    <property type="protein sequence ID" value="SBV31908.1"/>
    <property type="molecule type" value="Genomic_DNA"/>
</dbReference>
<sequence>MFCPECGEVIGSGPLDARRARHPGGDGLAKALGRWLRAFVRRRVRRGEG</sequence>
<reference evidence="1" key="1">
    <citation type="submission" date="2016-03" db="EMBL/GenBank/DDBJ databases">
        <authorList>
            <person name="Ploux O."/>
        </authorList>
    </citation>
    <scope>NUCLEOTIDE SEQUENCE</scope>
    <source>
        <strain evidence="1">UC10</strain>
    </source>
</reference>
<protein>
    <submittedName>
        <fullName evidence="1">Uncharacterized protein</fullName>
    </submittedName>
</protein>